<name>A0A822XUS3_NELNU</name>
<proteinExistence type="predicted"/>
<dbReference type="Proteomes" id="UP000607653">
    <property type="component" value="Unassembled WGS sequence"/>
</dbReference>
<evidence type="ECO:0000313" key="2">
    <source>
        <dbReference type="Proteomes" id="UP000607653"/>
    </source>
</evidence>
<organism evidence="1 2">
    <name type="scientific">Nelumbo nucifera</name>
    <name type="common">Sacred lotus</name>
    <dbReference type="NCBI Taxonomy" id="4432"/>
    <lineage>
        <taxon>Eukaryota</taxon>
        <taxon>Viridiplantae</taxon>
        <taxon>Streptophyta</taxon>
        <taxon>Embryophyta</taxon>
        <taxon>Tracheophyta</taxon>
        <taxon>Spermatophyta</taxon>
        <taxon>Magnoliopsida</taxon>
        <taxon>Proteales</taxon>
        <taxon>Nelumbonaceae</taxon>
        <taxon>Nelumbo</taxon>
    </lineage>
</organism>
<dbReference type="EMBL" id="DUZY01000001">
    <property type="protein sequence ID" value="DAD21198.1"/>
    <property type="molecule type" value="Genomic_DNA"/>
</dbReference>
<evidence type="ECO:0000313" key="1">
    <source>
        <dbReference type="EMBL" id="DAD21198.1"/>
    </source>
</evidence>
<sequence length="88" mass="10434">MIFPYIQFLFNPRLQLRDVDASTFLTELQLNRTYPSCGSDLSTWKVVAEIPFLDRALSLPLCRSFFIPHSWQHKNVFGMYKLLRRIPK</sequence>
<reference evidence="1 2" key="1">
    <citation type="journal article" date="2020" name="Mol. Biol. Evol.">
        <title>Distinct Expression and Methylation Patterns for Genes with Different Fates following a Single Whole-Genome Duplication in Flowering Plants.</title>
        <authorList>
            <person name="Shi T."/>
            <person name="Rahmani R.S."/>
            <person name="Gugger P.F."/>
            <person name="Wang M."/>
            <person name="Li H."/>
            <person name="Zhang Y."/>
            <person name="Li Z."/>
            <person name="Wang Q."/>
            <person name="Van de Peer Y."/>
            <person name="Marchal K."/>
            <person name="Chen J."/>
        </authorList>
    </citation>
    <scope>NUCLEOTIDE SEQUENCE [LARGE SCALE GENOMIC DNA]</scope>
    <source>
        <tissue evidence="1">Leaf</tissue>
    </source>
</reference>
<protein>
    <submittedName>
        <fullName evidence="1">Uncharacterized protein</fullName>
    </submittedName>
</protein>
<keyword evidence="2" id="KW-1185">Reference proteome</keyword>
<gene>
    <name evidence="1" type="ORF">HUJ06_022661</name>
</gene>
<dbReference type="AlphaFoldDB" id="A0A822XUS3"/>
<accession>A0A822XUS3</accession>
<comment type="caution">
    <text evidence="1">The sequence shown here is derived from an EMBL/GenBank/DDBJ whole genome shotgun (WGS) entry which is preliminary data.</text>
</comment>